<evidence type="ECO:0000256" key="3">
    <source>
        <dbReference type="ARBA" id="ARBA00023122"/>
    </source>
</evidence>
<keyword evidence="6" id="KW-0479">Metal-binding</keyword>
<evidence type="ECO:0000313" key="12">
    <source>
        <dbReference type="Proteomes" id="UP000244810"/>
    </source>
</evidence>
<dbReference type="InterPro" id="IPR000644">
    <property type="entry name" value="CBS_dom"/>
</dbReference>
<dbReference type="PANTHER" id="PTHR42745">
    <property type="match status" value="1"/>
</dbReference>
<feature type="site" description="Catalytically relevant" evidence="7">
    <location>
        <position position="58"/>
    </location>
</feature>
<dbReference type="Pfam" id="PF00571">
    <property type="entry name" value="CBS"/>
    <property type="match status" value="2"/>
</dbReference>
<feature type="binding site" evidence="5">
    <location>
        <position position="220"/>
    </location>
    <ligand>
        <name>substrate</name>
    </ligand>
</feature>
<feature type="domain" description="CBS" evidence="9">
    <location>
        <begin position="208"/>
        <end position="271"/>
    </location>
</feature>
<feature type="domain" description="CBS" evidence="9">
    <location>
        <begin position="272"/>
        <end position="324"/>
    </location>
</feature>
<dbReference type="GO" id="GO:0046872">
    <property type="term" value="F:metal ion binding"/>
    <property type="evidence" value="ECO:0007669"/>
    <property type="project" value="UniProtKB-KW"/>
</dbReference>
<dbReference type="AlphaFoldDB" id="A0A2T7UPE8"/>
<dbReference type="OrthoDB" id="9762536at2"/>
<organism evidence="11 12">
    <name type="scientific">Pararhodobacter aggregans</name>
    <dbReference type="NCBI Taxonomy" id="404875"/>
    <lineage>
        <taxon>Bacteria</taxon>
        <taxon>Pseudomonadati</taxon>
        <taxon>Pseudomonadota</taxon>
        <taxon>Alphaproteobacteria</taxon>
        <taxon>Rhodobacterales</taxon>
        <taxon>Paracoccaceae</taxon>
        <taxon>Pararhodobacter</taxon>
    </lineage>
</organism>
<dbReference type="CDD" id="cd05014">
    <property type="entry name" value="SIS_Kpsf"/>
    <property type="match status" value="1"/>
</dbReference>
<evidence type="ECO:0000256" key="6">
    <source>
        <dbReference type="PIRSR" id="PIRSR004692-2"/>
    </source>
</evidence>
<dbReference type="InterPro" id="IPR035474">
    <property type="entry name" value="SIS_Kpsf"/>
</dbReference>
<dbReference type="SMART" id="SM00116">
    <property type="entry name" value="CBS"/>
    <property type="match status" value="2"/>
</dbReference>
<dbReference type="InterPro" id="IPR046342">
    <property type="entry name" value="CBS_dom_sf"/>
</dbReference>
<feature type="binding site" evidence="5">
    <location>
        <position position="270"/>
    </location>
    <ligand>
        <name>substrate</name>
    </ligand>
</feature>
<dbReference type="InterPro" id="IPR050986">
    <property type="entry name" value="GutQ/KpsF_isomerases"/>
</dbReference>
<keyword evidence="2" id="KW-0677">Repeat</keyword>
<dbReference type="SUPFAM" id="SSF53697">
    <property type="entry name" value="SIS domain"/>
    <property type="match status" value="1"/>
</dbReference>
<feature type="binding site" evidence="6">
    <location>
        <position position="81"/>
    </location>
    <ligand>
        <name>Zn(2+)</name>
        <dbReference type="ChEBI" id="CHEBI:29105"/>
    </ligand>
</feature>
<protein>
    <submittedName>
        <fullName evidence="11">KpsF/GutQ family sugar-phosphate isomerase</fullName>
    </submittedName>
</protein>
<evidence type="ECO:0000256" key="5">
    <source>
        <dbReference type="PIRSR" id="PIRSR004692-1"/>
    </source>
</evidence>
<evidence type="ECO:0000259" key="9">
    <source>
        <dbReference type="PROSITE" id="PS51371"/>
    </source>
</evidence>
<gene>
    <name evidence="11" type="ORF">DDE23_15250</name>
</gene>
<sequence>MQETRLKREAVLAAGQRVLRTEGEAVLKMADALPGDFFAAVEAMLACRGRVILSGIGKSGHVARKIAATLASTGTPAQFVHPAEASHGDLGMVTNADVCILISNSGETAELGDMIQHARRFSIPLIGISKNPDSTLMRAANLRLTLPNEPEACTIGMAPTTSTTLTLALGDALSVALMEQRGFLHEHFRVFHPGGKLGARLAQVHQLMHEADELPLVGATTPMQEVLLAMTGKGFGLACVVDGEGRLTGVISDGDIRRNIDGLMARTAGDVATRTPKTVPPDMLAAEALAVMNDRKVTALVVVDGEGRPVGLLRLHVLLKAGLA</sequence>
<evidence type="ECO:0000313" key="11">
    <source>
        <dbReference type="EMBL" id="PVE46509.1"/>
    </source>
</evidence>
<dbReference type="InterPro" id="IPR001347">
    <property type="entry name" value="SIS_dom"/>
</dbReference>
<dbReference type="PROSITE" id="PS51464">
    <property type="entry name" value="SIS"/>
    <property type="match status" value="1"/>
</dbReference>
<evidence type="ECO:0000256" key="2">
    <source>
        <dbReference type="ARBA" id="ARBA00022737"/>
    </source>
</evidence>
<accession>A0A2T7UPE8</accession>
<name>A0A2T7UPE8_9RHOB</name>
<evidence type="ECO:0000256" key="7">
    <source>
        <dbReference type="PIRSR" id="PIRSR004692-3"/>
    </source>
</evidence>
<dbReference type="PIRSF" id="PIRSF004692">
    <property type="entry name" value="KdsD_KpsF"/>
    <property type="match status" value="1"/>
</dbReference>
<dbReference type="RefSeq" id="WP_107752622.1">
    <property type="nucleotide sequence ID" value="NZ_QBKF01000008.1"/>
</dbReference>
<dbReference type="InterPro" id="IPR004800">
    <property type="entry name" value="KdsD/KpsF-type"/>
</dbReference>
<proteinExistence type="inferred from homology"/>
<evidence type="ECO:0000256" key="4">
    <source>
        <dbReference type="PIRNR" id="PIRNR004692"/>
    </source>
</evidence>
<reference evidence="11 12" key="1">
    <citation type="journal article" date="2011" name="Syst. Appl. Microbiol.">
        <title>Defluviimonas denitrificans gen. nov., sp. nov., and Pararhodobacter aggregans gen. nov., sp. nov., non-phototrophic Rhodobacteraceae from the biofilter of a marine aquaculture.</title>
        <authorList>
            <person name="Foesel B.U."/>
            <person name="Drake H.L."/>
            <person name="Schramm A."/>
        </authorList>
    </citation>
    <scope>NUCLEOTIDE SEQUENCE [LARGE SCALE GENOMIC DNA]</scope>
    <source>
        <strain evidence="11 12">D1-19</strain>
    </source>
</reference>
<evidence type="ECO:0000256" key="1">
    <source>
        <dbReference type="ARBA" id="ARBA00008165"/>
    </source>
</evidence>
<comment type="similarity">
    <text evidence="1 4">Belongs to the SIS family. GutQ/KpsF subfamily.</text>
</comment>
<dbReference type="Pfam" id="PF01380">
    <property type="entry name" value="SIS"/>
    <property type="match status" value="1"/>
</dbReference>
<dbReference type="GO" id="GO:0019146">
    <property type="term" value="F:arabinose-5-phosphate isomerase activity"/>
    <property type="evidence" value="ECO:0007669"/>
    <property type="project" value="UniProtKB-ARBA"/>
</dbReference>
<dbReference type="PANTHER" id="PTHR42745:SF1">
    <property type="entry name" value="ARABINOSE 5-PHOSPHATE ISOMERASE KDSD"/>
    <property type="match status" value="1"/>
</dbReference>
<dbReference type="GO" id="GO:1901135">
    <property type="term" value="P:carbohydrate derivative metabolic process"/>
    <property type="evidence" value="ECO:0007669"/>
    <property type="project" value="InterPro"/>
</dbReference>
<feature type="binding site" evidence="5">
    <location>
        <position position="81"/>
    </location>
    <ligand>
        <name>substrate</name>
    </ligand>
</feature>
<dbReference type="CDD" id="cd04604">
    <property type="entry name" value="CBS_pair_SIS_assoc"/>
    <property type="match status" value="1"/>
</dbReference>
<feature type="domain" description="SIS" evidence="10">
    <location>
        <begin position="40"/>
        <end position="183"/>
    </location>
</feature>
<feature type="site" description="Catalytically relevant" evidence="7">
    <location>
        <position position="110"/>
    </location>
</feature>
<keyword evidence="3 8" id="KW-0129">CBS domain</keyword>
<comment type="caution">
    <text evidence="11">The sequence shown here is derived from an EMBL/GenBank/DDBJ whole genome shotgun (WGS) entry which is preliminary data.</text>
</comment>
<dbReference type="NCBIfam" id="TIGR00393">
    <property type="entry name" value="kpsF"/>
    <property type="match status" value="1"/>
</dbReference>
<dbReference type="EMBL" id="QDDR01000008">
    <property type="protein sequence ID" value="PVE46509.1"/>
    <property type="molecule type" value="Genomic_DNA"/>
</dbReference>
<feature type="site" description="Catalytically relevant" evidence="7">
    <location>
        <position position="192"/>
    </location>
</feature>
<dbReference type="Gene3D" id="3.40.50.10490">
    <property type="entry name" value="Glucose-6-phosphate isomerase like protein, domain 1"/>
    <property type="match status" value="1"/>
</dbReference>
<keyword evidence="11" id="KW-0413">Isomerase</keyword>
<feature type="site" description="Catalytically relevant" evidence="7">
    <location>
        <position position="151"/>
    </location>
</feature>
<keyword evidence="6" id="KW-0862">Zinc</keyword>
<evidence type="ECO:0000259" key="10">
    <source>
        <dbReference type="PROSITE" id="PS51464"/>
    </source>
</evidence>
<feature type="binding site" evidence="5">
    <location>
        <position position="87"/>
    </location>
    <ligand>
        <name>substrate</name>
    </ligand>
</feature>
<dbReference type="GO" id="GO:0005975">
    <property type="term" value="P:carbohydrate metabolic process"/>
    <property type="evidence" value="ECO:0007669"/>
    <property type="project" value="InterPro"/>
</dbReference>
<dbReference type="PROSITE" id="PS51371">
    <property type="entry name" value="CBS"/>
    <property type="match status" value="2"/>
</dbReference>
<dbReference type="Proteomes" id="UP000244810">
    <property type="component" value="Unassembled WGS sequence"/>
</dbReference>
<dbReference type="InterPro" id="IPR046348">
    <property type="entry name" value="SIS_dom_sf"/>
</dbReference>
<dbReference type="GO" id="GO:0097367">
    <property type="term" value="F:carbohydrate derivative binding"/>
    <property type="evidence" value="ECO:0007669"/>
    <property type="project" value="InterPro"/>
</dbReference>
<dbReference type="Gene3D" id="3.10.580.10">
    <property type="entry name" value="CBS-domain"/>
    <property type="match status" value="1"/>
</dbReference>
<dbReference type="FunFam" id="3.40.50.10490:FF:000011">
    <property type="entry name" value="Arabinose 5-phosphate isomerase"/>
    <property type="match status" value="1"/>
</dbReference>
<keyword evidence="12" id="KW-1185">Reference proteome</keyword>
<evidence type="ECO:0000256" key="8">
    <source>
        <dbReference type="PROSITE-ProRule" id="PRU00703"/>
    </source>
</evidence>